<dbReference type="Pfam" id="PF03602">
    <property type="entry name" value="Cons_hypoth95"/>
    <property type="match status" value="1"/>
</dbReference>
<dbReference type="GO" id="GO:0052913">
    <property type="term" value="F:16S rRNA (guanine(966)-N(2))-methyltransferase activity"/>
    <property type="evidence" value="ECO:0007669"/>
    <property type="project" value="UniProtKB-EC"/>
</dbReference>
<accession>A0ABT8HIL7</accession>
<dbReference type="Gene3D" id="3.40.50.150">
    <property type="entry name" value="Vaccinia Virus protein VP39"/>
    <property type="match status" value="1"/>
</dbReference>
<gene>
    <name evidence="3" type="primary">rsmD</name>
    <name evidence="3" type="ORF">QYF68_22790</name>
</gene>
<evidence type="ECO:0000313" key="3">
    <source>
        <dbReference type="EMBL" id="MDN4520620.1"/>
    </source>
</evidence>
<keyword evidence="1 3" id="KW-0489">Methyltransferase</keyword>
<dbReference type="RefSeq" id="WP_105387842.1">
    <property type="nucleotide sequence ID" value="NZ_CP070380.1"/>
</dbReference>
<dbReference type="PANTHER" id="PTHR43542">
    <property type="entry name" value="METHYLTRANSFERASE"/>
    <property type="match status" value="1"/>
</dbReference>
<evidence type="ECO:0000256" key="2">
    <source>
        <dbReference type="ARBA" id="ARBA00022679"/>
    </source>
</evidence>
<proteinExistence type="predicted"/>
<dbReference type="PROSITE" id="PS00092">
    <property type="entry name" value="N6_MTASE"/>
    <property type="match status" value="1"/>
</dbReference>
<keyword evidence="4" id="KW-1185">Reference proteome</keyword>
<dbReference type="Proteomes" id="UP001172687">
    <property type="component" value="Unassembled WGS sequence"/>
</dbReference>
<dbReference type="InterPro" id="IPR029063">
    <property type="entry name" value="SAM-dependent_MTases_sf"/>
</dbReference>
<dbReference type="NCBIfam" id="TIGR00095">
    <property type="entry name" value="16S rRNA (guanine(966)-N(2))-methyltransferase RsmD"/>
    <property type="match status" value="1"/>
</dbReference>
<comment type="caution">
    <text evidence="3">The sequence shown here is derived from an EMBL/GenBank/DDBJ whole genome shotgun (WGS) entry which is preliminary data.</text>
</comment>
<sequence length="189" mass="19870">MTRIVAGAFGGRRIAVPQQKSGRGTRPTTDRVRESLFNVLTARIDFTGIRVLDLYAGSGALGLEALSRGAASAVFVESDGRAASVIEQNIAALGARGAAVRRGPVSTVLAGGADRPVDLVLADPPYEVDDAQINEIVTGLSSGRWVAPGTVVVVERPASGPGITWPEGWSVWKSRRYGDTRLEMAAVDK</sequence>
<dbReference type="EC" id="2.1.1.171" evidence="3"/>
<keyword evidence="2 3" id="KW-0808">Transferase</keyword>
<dbReference type="PANTHER" id="PTHR43542:SF1">
    <property type="entry name" value="METHYLTRANSFERASE"/>
    <property type="match status" value="1"/>
</dbReference>
<dbReference type="CDD" id="cd02440">
    <property type="entry name" value="AdoMet_MTases"/>
    <property type="match status" value="1"/>
</dbReference>
<organism evidence="3 4">
    <name type="scientific">Mycolicibacterium austroafricanum</name>
    <name type="common">Mycobacterium austroafricanum</name>
    <dbReference type="NCBI Taxonomy" id="39687"/>
    <lineage>
        <taxon>Bacteria</taxon>
        <taxon>Bacillati</taxon>
        <taxon>Actinomycetota</taxon>
        <taxon>Actinomycetes</taxon>
        <taxon>Mycobacteriales</taxon>
        <taxon>Mycobacteriaceae</taxon>
        <taxon>Mycolicibacterium</taxon>
    </lineage>
</organism>
<dbReference type="EMBL" id="JAUHTC010000081">
    <property type="protein sequence ID" value="MDN4520620.1"/>
    <property type="molecule type" value="Genomic_DNA"/>
</dbReference>
<dbReference type="InterPro" id="IPR004398">
    <property type="entry name" value="RNA_MeTrfase_RsmD"/>
</dbReference>
<reference evidence="3" key="1">
    <citation type="submission" date="2023-07" db="EMBL/GenBank/DDBJ databases">
        <title>Degradation of tert-butanol by M. austroafricanum TBA100.</title>
        <authorList>
            <person name="Helbich S."/>
            <person name="Vainshtein Y."/>
        </authorList>
    </citation>
    <scope>NUCLEOTIDE SEQUENCE</scope>
    <source>
        <strain evidence="3">TBA100</strain>
    </source>
</reference>
<evidence type="ECO:0000256" key="1">
    <source>
        <dbReference type="ARBA" id="ARBA00022603"/>
    </source>
</evidence>
<dbReference type="PIRSF" id="PIRSF004553">
    <property type="entry name" value="CHP00095"/>
    <property type="match status" value="1"/>
</dbReference>
<dbReference type="InterPro" id="IPR002052">
    <property type="entry name" value="DNA_methylase_N6_adenine_CS"/>
</dbReference>
<protein>
    <submittedName>
        <fullName evidence="3">16S rRNA (Guanine(966)-N(2))-methyltransferase RsmD</fullName>
        <ecNumber evidence="3">2.1.1.171</ecNumber>
    </submittedName>
</protein>
<name>A0ABT8HIL7_MYCAO</name>
<evidence type="ECO:0000313" key="4">
    <source>
        <dbReference type="Proteomes" id="UP001172687"/>
    </source>
</evidence>
<dbReference type="SUPFAM" id="SSF53335">
    <property type="entry name" value="S-adenosyl-L-methionine-dependent methyltransferases"/>
    <property type="match status" value="1"/>
</dbReference>